<reference evidence="3" key="1">
    <citation type="journal article" date="2019" name="Int. J. Syst. Evol. Microbiol.">
        <title>The Global Catalogue of Microorganisms (GCM) 10K type strain sequencing project: providing services to taxonomists for standard genome sequencing and annotation.</title>
        <authorList>
            <consortium name="The Broad Institute Genomics Platform"/>
            <consortium name="The Broad Institute Genome Sequencing Center for Infectious Disease"/>
            <person name="Wu L."/>
            <person name="Ma J."/>
        </authorList>
    </citation>
    <scope>NUCLEOTIDE SEQUENCE [LARGE SCALE GENOMIC DNA]</scope>
    <source>
        <strain evidence="3">CCUG 39402</strain>
    </source>
</reference>
<evidence type="ECO:0000313" key="3">
    <source>
        <dbReference type="Proteomes" id="UP001596270"/>
    </source>
</evidence>
<name>A0ABW1TVA5_9BURK</name>
<dbReference type="CDD" id="cd00093">
    <property type="entry name" value="HTH_XRE"/>
    <property type="match status" value="1"/>
</dbReference>
<dbReference type="PROSITE" id="PS50943">
    <property type="entry name" value="HTH_CROC1"/>
    <property type="match status" value="1"/>
</dbReference>
<comment type="caution">
    <text evidence="2">The sequence shown here is derived from an EMBL/GenBank/DDBJ whole genome shotgun (WGS) entry which is preliminary data.</text>
</comment>
<dbReference type="InterPro" id="IPR001387">
    <property type="entry name" value="Cro/C1-type_HTH"/>
</dbReference>
<dbReference type="SUPFAM" id="SSF47413">
    <property type="entry name" value="lambda repressor-like DNA-binding domains"/>
    <property type="match status" value="1"/>
</dbReference>
<sequence length="165" mass="17635">MPILHELAANVKTKRSVMGLSQERLAELSGLSRATINALEGGRLDNLSLTRAERLANTLGLGLGVTGTRTKGAGDASALETASMSSSISYGEPIPPEVLRHSLLTGAIPPKHIAQLRALLDESPLTVLSAVAEQIEREDGVRSRSTWQRMRQLAVALACSRSIWT</sequence>
<accession>A0ABW1TVA5</accession>
<dbReference type="Gene3D" id="1.10.260.40">
    <property type="entry name" value="lambda repressor-like DNA-binding domains"/>
    <property type="match status" value="1"/>
</dbReference>
<dbReference type="InterPro" id="IPR010982">
    <property type="entry name" value="Lambda_DNA-bd_dom_sf"/>
</dbReference>
<feature type="domain" description="HTH cro/C1-type" evidence="1">
    <location>
        <begin position="11"/>
        <end position="63"/>
    </location>
</feature>
<dbReference type="SMART" id="SM00530">
    <property type="entry name" value="HTH_XRE"/>
    <property type="match status" value="1"/>
</dbReference>
<dbReference type="Proteomes" id="UP001596270">
    <property type="component" value="Unassembled WGS sequence"/>
</dbReference>
<organism evidence="2 3">
    <name type="scientific">Polaromonas aquatica</name>
    <dbReference type="NCBI Taxonomy" id="332657"/>
    <lineage>
        <taxon>Bacteria</taxon>
        <taxon>Pseudomonadati</taxon>
        <taxon>Pseudomonadota</taxon>
        <taxon>Betaproteobacteria</taxon>
        <taxon>Burkholderiales</taxon>
        <taxon>Comamonadaceae</taxon>
        <taxon>Polaromonas</taxon>
    </lineage>
</organism>
<evidence type="ECO:0000259" key="1">
    <source>
        <dbReference type="PROSITE" id="PS50943"/>
    </source>
</evidence>
<dbReference type="EMBL" id="JBHSRS010000017">
    <property type="protein sequence ID" value="MFC6281160.1"/>
    <property type="molecule type" value="Genomic_DNA"/>
</dbReference>
<keyword evidence="3" id="KW-1185">Reference proteome</keyword>
<proteinExistence type="predicted"/>
<dbReference type="RefSeq" id="WP_377412875.1">
    <property type="nucleotide sequence ID" value="NZ_JBHSRS010000017.1"/>
</dbReference>
<evidence type="ECO:0000313" key="2">
    <source>
        <dbReference type="EMBL" id="MFC6281160.1"/>
    </source>
</evidence>
<gene>
    <name evidence="2" type="ORF">ACFQND_07965</name>
</gene>
<protein>
    <submittedName>
        <fullName evidence="2">Helix-turn-helix transcriptional regulator</fullName>
    </submittedName>
</protein>
<dbReference type="Pfam" id="PF01381">
    <property type="entry name" value="HTH_3"/>
    <property type="match status" value="1"/>
</dbReference>